<dbReference type="Proteomes" id="UP001203004">
    <property type="component" value="Unassembled WGS sequence"/>
</dbReference>
<evidence type="ECO:0000313" key="2">
    <source>
        <dbReference type="Proteomes" id="UP001203004"/>
    </source>
</evidence>
<proteinExistence type="predicted"/>
<organism evidence="1 2">
    <name type="scientific">Sporolactobacillus mangiferae</name>
    <dbReference type="NCBI Taxonomy" id="2940498"/>
    <lineage>
        <taxon>Bacteria</taxon>
        <taxon>Bacillati</taxon>
        <taxon>Bacillota</taxon>
        <taxon>Bacilli</taxon>
        <taxon>Bacillales</taxon>
        <taxon>Sporolactobacillaceae</taxon>
        <taxon>Sporolactobacillus</taxon>
    </lineage>
</organism>
<name>A0ABT0M6A3_9BACL</name>
<keyword evidence="2" id="KW-1185">Reference proteome</keyword>
<evidence type="ECO:0000313" key="1">
    <source>
        <dbReference type="EMBL" id="MCL1630376.1"/>
    </source>
</evidence>
<gene>
    <name evidence="1" type="ORF">M3N64_00195</name>
</gene>
<protein>
    <submittedName>
        <fullName evidence="1">Uncharacterized protein</fullName>
    </submittedName>
</protein>
<comment type="caution">
    <text evidence="1">The sequence shown here is derived from an EMBL/GenBank/DDBJ whole genome shotgun (WGS) entry which is preliminary data.</text>
</comment>
<dbReference type="RefSeq" id="WP_249094448.1">
    <property type="nucleotide sequence ID" value="NZ_JAMAST010000001.1"/>
</dbReference>
<accession>A0ABT0M6A3</accession>
<dbReference type="EMBL" id="JAMAST010000001">
    <property type="protein sequence ID" value="MCL1630376.1"/>
    <property type="molecule type" value="Genomic_DNA"/>
</dbReference>
<reference evidence="1 2" key="1">
    <citation type="submission" date="2022-05" db="EMBL/GenBank/DDBJ databases">
        <title>Sporolactobacillus sp nov CPB3-1, isolated from tree bark (Mangifera indica L.).</title>
        <authorList>
            <person name="Phuengjayaem S."/>
            <person name="Tanasupawat S."/>
        </authorList>
    </citation>
    <scope>NUCLEOTIDE SEQUENCE [LARGE SCALE GENOMIC DNA]</scope>
    <source>
        <strain evidence="1 2">CPB3-1</strain>
    </source>
</reference>
<sequence length="63" mass="7302">MEAIRLLRSQLLTWKSGKNITFTPKMAADYQLEWVEKSETSAYLNISWTYSGRVFKISGEAKK</sequence>